<name>A0A2A8H7T6_9BACI</name>
<evidence type="ECO:0000313" key="2">
    <source>
        <dbReference type="Proteomes" id="UP000220841"/>
    </source>
</evidence>
<reference evidence="1 2" key="1">
    <citation type="submission" date="2017-09" db="EMBL/GenBank/DDBJ databases">
        <title>Large-scale bioinformatics analysis of Bacillus genomes uncovers conserved roles of natural products in bacterial physiology.</title>
        <authorList>
            <consortium name="Agbiome Team Llc"/>
            <person name="Bleich R.M."/>
            <person name="Grubbs K.J."/>
            <person name="Santa Maria K.C."/>
            <person name="Allen S.E."/>
            <person name="Farag S."/>
            <person name="Shank E.A."/>
            <person name="Bowers A."/>
        </authorList>
    </citation>
    <scope>NUCLEOTIDE SEQUENCE [LARGE SCALE GENOMIC DNA]</scope>
    <source>
        <strain evidence="1 2">AFS021349</strain>
    </source>
</reference>
<accession>A0A2A8H7T6</accession>
<proteinExistence type="predicted"/>
<dbReference type="AlphaFoldDB" id="A0A2A8H7T6"/>
<protein>
    <recommendedName>
        <fullName evidence="3">DUF3906 domain-containing protein</fullName>
    </recommendedName>
</protein>
<dbReference type="Proteomes" id="UP000220841">
    <property type="component" value="Unassembled WGS sequence"/>
</dbReference>
<gene>
    <name evidence="1" type="ORF">CN585_29045</name>
</gene>
<comment type="caution">
    <text evidence="1">The sequence shown here is derived from an EMBL/GenBank/DDBJ whole genome shotgun (WGS) entry which is preliminary data.</text>
</comment>
<evidence type="ECO:0000313" key="1">
    <source>
        <dbReference type="EMBL" id="PEP88913.1"/>
    </source>
</evidence>
<evidence type="ECO:0008006" key="3">
    <source>
        <dbReference type="Google" id="ProtNLM"/>
    </source>
</evidence>
<dbReference type="EMBL" id="NUBY01000287">
    <property type="protein sequence ID" value="PEP88913.1"/>
    <property type="molecule type" value="Genomic_DNA"/>
</dbReference>
<dbReference type="RefSeq" id="WP_098228068.1">
    <property type="nucleotide sequence ID" value="NZ_NUBY01000287.1"/>
</dbReference>
<organism evidence="1 2">
    <name type="scientific">Bacillus toyonensis</name>
    <dbReference type="NCBI Taxonomy" id="155322"/>
    <lineage>
        <taxon>Bacteria</taxon>
        <taxon>Bacillati</taxon>
        <taxon>Bacillota</taxon>
        <taxon>Bacilli</taxon>
        <taxon>Bacillales</taxon>
        <taxon>Bacillaceae</taxon>
        <taxon>Bacillus</taxon>
        <taxon>Bacillus cereus group</taxon>
    </lineage>
</organism>
<sequence length="67" mass="7930">MEKYPVEFTIISPNGEVYKPDIVYVSEKSPEDAVKQVENEIKQRMGKWYTYKVEVVMPNKEEQLSLF</sequence>